<feature type="transmembrane region" description="Helical" evidence="1">
    <location>
        <begin position="105"/>
        <end position="121"/>
    </location>
</feature>
<gene>
    <name evidence="2" type="ORF">E6K74_08900</name>
</gene>
<dbReference type="PANTHER" id="PTHR16214:SF3">
    <property type="entry name" value="TRANSMEMBRANE PROTEIN 260"/>
    <property type="match status" value="1"/>
</dbReference>
<organism evidence="2 3">
    <name type="scientific">Eiseniibacteriota bacterium</name>
    <dbReference type="NCBI Taxonomy" id="2212470"/>
    <lineage>
        <taxon>Bacteria</taxon>
        <taxon>Candidatus Eiseniibacteriota</taxon>
    </lineage>
</organism>
<dbReference type="Pfam" id="PF11028">
    <property type="entry name" value="TMEM260-like"/>
    <property type="match status" value="1"/>
</dbReference>
<feature type="transmembrane region" description="Helical" evidence="1">
    <location>
        <begin position="199"/>
        <end position="221"/>
    </location>
</feature>
<feature type="transmembrane region" description="Helical" evidence="1">
    <location>
        <begin position="73"/>
        <end position="93"/>
    </location>
</feature>
<dbReference type="EMBL" id="VBOU01000083">
    <property type="protein sequence ID" value="TMQ53621.1"/>
    <property type="molecule type" value="Genomic_DNA"/>
</dbReference>
<feature type="transmembrane region" description="Helical" evidence="1">
    <location>
        <begin position="276"/>
        <end position="292"/>
    </location>
</feature>
<dbReference type="InterPro" id="IPR021280">
    <property type="entry name" value="TMEM260-like"/>
</dbReference>
<keyword evidence="1" id="KW-0472">Membrane</keyword>
<reference evidence="2 3" key="1">
    <citation type="journal article" date="2019" name="Nat. Microbiol.">
        <title>Mediterranean grassland soil C-N compound turnover is dependent on rainfall and depth, and is mediated by genomically divergent microorganisms.</title>
        <authorList>
            <person name="Diamond S."/>
            <person name="Andeer P.F."/>
            <person name="Li Z."/>
            <person name="Crits-Christoph A."/>
            <person name="Burstein D."/>
            <person name="Anantharaman K."/>
            <person name="Lane K.R."/>
            <person name="Thomas B.C."/>
            <person name="Pan C."/>
            <person name="Northen T.R."/>
            <person name="Banfield J.F."/>
        </authorList>
    </citation>
    <scope>NUCLEOTIDE SEQUENCE [LARGE SCALE GENOMIC DNA]</scope>
    <source>
        <strain evidence="2">WS_4</strain>
    </source>
</reference>
<feature type="transmembrane region" description="Helical" evidence="1">
    <location>
        <begin position="299"/>
        <end position="317"/>
    </location>
</feature>
<proteinExistence type="predicted"/>
<dbReference type="InterPro" id="IPR052724">
    <property type="entry name" value="GT117_domain-containing"/>
</dbReference>
<feature type="transmembrane region" description="Helical" evidence="1">
    <location>
        <begin position="163"/>
        <end position="187"/>
    </location>
</feature>
<dbReference type="AlphaFoldDB" id="A0A538SQG6"/>
<accession>A0A538SQG6</accession>
<evidence type="ECO:0000256" key="1">
    <source>
        <dbReference type="SAM" id="Phobius"/>
    </source>
</evidence>
<feature type="transmembrane region" description="Helical" evidence="1">
    <location>
        <begin position="323"/>
        <end position="343"/>
    </location>
</feature>
<evidence type="ECO:0000313" key="3">
    <source>
        <dbReference type="Proteomes" id="UP000319829"/>
    </source>
</evidence>
<feature type="transmembrane region" description="Helical" evidence="1">
    <location>
        <begin position="133"/>
        <end position="151"/>
    </location>
</feature>
<keyword evidence="1" id="KW-0812">Transmembrane</keyword>
<evidence type="ECO:0000313" key="2">
    <source>
        <dbReference type="EMBL" id="TMQ53621.1"/>
    </source>
</evidence>
<sequence>MHRSVRGAAWVAALAALWAYALTLSPTVAWVNLGEDSGDLLVASATLGIPHPTGYPLFVLLGRVASLLPLGAIAFRINLIAAIAGAASVYFLVRLAYSLTPPESRGLGALLSAGACALLYASSRGAWSQSVLAEVYTLNAAFLGAILWLLVKAEEKRDVRFLLLASYLFGLGLTNHLLLLAASPALLVGIWRFSRTNRIGLWTAVLLPLLAFWGLTLDLFLPVRAAQDPEFSWGTPVTPERLWWVLSGAQYGRNFFARGLPGILNHLVPGRWGVDFGWGLVLLGTGLLLALIRRDGRAASGWAAFLASLVLLSVYAIGDDVGYWMPAAWIAAALAGSGWASLWNAPRWRPVELETGRCVRGPHTLPLRPAQPFGRGTERARRERVRRPHVRALVLQGDRLQEEPPRSRRGVQISAGLAVVPAPPGPVLSHPCCSRLSWGSGCHDESSDRAQYPQAARLPHA</sequence>
<comment type="caution">
    <text evidence="2">The sequence shown here is derived from an EMBL/GenBank/DDBJ whole genome shotgun (WGS) entry which is preliminary data.</text>
</comment>
<feature type="transmembrane region" description="Helical" evidence="1">
    <location>
        <begin position="40"/>
        <end position="61"/>
    </location>
</feature>
<dbReference type="Proteomes" id="UP000319829">
    <property type="component" value="Unassembled WGS sequence"/>
</dbReference>
<protein>
    <submittedName>
        <fullName evidence="2">DUF2723 domain-containing protein</fullName>
    </submittedName>
</protein>
<name>A0A538SQG6_UNCEI</name>
<dbReference type="PANTHER" id="PTHR16214">
    <property type="entry name" value="TRANSMEMBRANE PROTEIN 260"/>
    <property type="match status" value="1"/>
</dbReference>
<keyword evidence="1" id="KW-1133">Transmembrane helix</keyword>